<feature type="region of interest" description="Disordered" evidence="1">
    <location>
        <begin position="204"/>
        <end position="255"/>
    </location>
</feature>
<feature type="compositionally biased region" description="Basic residues" evidence="1">
    <location>
        <begin position="114"/>
        <end position="125"/>
    </location>
</feature>
<feature type="compositionally biased region" description="Basic and acidic residues" evidence="1">
    <location>
        <begin position="204"/>
        <end position="214"/>
    </location>
</feature>
<feature type="compositionally biased region" description="Basic residues" evidence="1">
    <location>
        <begin position="244"/>
        <end position="255"/>
    </location>
</feature>
<reference evidence="3" key="1">
    <citation type="submission" date="2016-03" db="EMBL/GenBank/DDBJ databases">
        <authorList>
            <person name="Sibley D."/>
            <person name="Venepally P."/>
            <person name="Karamycheva S."/>
            <person name="Hadjithomas M."/>
            <person name="Khan A."/>
            <person name="Brunk B."/>
            <person name="Roos D."/>
            <person name="Caler E."/>
            <person name="Lorenzi H."/>
        </authorList>
    </citation>
    <scope>NUCLEOTIDE SEQUENCE [LARGE SCALE GENOMIC DNA]</scope>
    <source>
        <strain evidence="3">TgCatPRC2</strain>
    </source>
</reference>
<proteinExistence type="predicted"/>
<accession>A0A151HBM4</accession>
<sequence>MNMSPTRKYPKTNISQSAHMPAWTCSQTDMCQNGRMRVWRDRRRLSRQTAVRAHCGAKLADAKVHPKTTVLESTSRLESETTRDLKSPERIFWSGSPSKNSLLLTAEPTPRGNHGAHARPRRARAPKMSGRRPEPKRTRSYLAILNPANLPTHCRFLTRWVPRRTHTGNAARASRSRTSSFSSCSIEKTCLVTFVRRATSGRMRDKPLAPDARMHVPFSNHSKGVPNWQRGSEQGFPDELAAARRAKSGGRRQTH</sequence>
<dbReference type="AlphaFoldDB" id="A0A151HBM4"/>
<organism evidence="2 3">
    <name type="scientific">Toxoplasma gondii TgCatPRC2</name>
    <dbReference type="NCBI Taxonomy" id="1130821"/>
    <lineage>
        <taxon>Eukaryota</taxon>
        <taxon>Sar</taxon>
        <taxon>Alveolata</taxon>
        <taxon>Apicomplexa</taxon>
        <taxon>Conoidasida</taxon>
        <taxon>Coccidia</taxon>
        <taxon>Eucoccidiorida</taxon>
        <taxon>Eimeriorina</taxon>
        <taxon>Sarcocystidae</taxon>
        <taxon>Toxoplasma</taxon>
    </lineage>
</organism>
<evidence type="ECO:0000313" key="2">
    <source>
        <dbReference type="EMBL" id="KYK66728.1"/>
    </source>
</evidence>
<dbReference type="Proteomes" id="UP000075225">
    <property type="component" value="Unassembled WGS sequence"/>
</dbReference>
<dbReference type="EMBL" id="AHZP02001620">
    <property type="protein sequence ID" value="KYK66728.1"/>
    <property type="molecule type" value="Genomic_DNA"/>
</dbReference>
<gene>
    <name evidence="2" type="ORF">TGPRC2_282160</name>
</gene>
<comment type="caution">
    <text evidence="2">The sequence shown here is derived from an EMBL/GenBank/DDBJ whole genome shotgun (WGS) entry which is preliminary data.</text>
</comment>
<name>A0A151HBM4_TOXGO</name>
<protein>
    <submittedName>
        <fullName evidence="2">Uncharacterized protein</fullName>
    </submittedName>
</protein>
<feature type="region of interest" description="Disordered" evidence="1">
    <location>
        <begin position="103"/>
        <end position="136"/>
    </location>
</feature>
<evidence type="ECO:0000256" key="1">
    <source>
        <dbReference type="SAM" id="MobiDB-lite"/>
    </source>
</evidence>
<dbReference type="VEuPathDB" id="ToxoDB:TGPRC2_282160"/>
<evidence type="ECO:0000313" key="3">
    <source>
        <dbReference type="Proteomes" id="UP000075225"/>
    </source>
</evidence>